<keyword evidence="1" id="KW-0812">Transmembrane</keyword>
<gene>
    <name evidence="2" type="ORF">A2125_01105</name>
</gene>
<dbReference type="Proteomes" id="UP000178812">
    <property type="component" value="Unassembled WGS sequence"/>
</dbReference>
<feature type="transmembrane region" description="Helical" evidence="1">
    <location>
        <begin position="24"/>
        <end position="44"/>
    </location>
</feature>
<reference evidence="2 3" key="1">
    <citation type="journal article" date="2016" name="Nat. Commun.">
        <title>Thousands of microbial genomes shed light on interconnected biogeochemical processes in an aquifer system.</title>
        <authorList>
            <person name="Anantharaman K."/>
            <person name="Brown C.T."/>
            <person name="Hug L.A."/>
            <person name="Sharon I."/>
            <person name="Castelle C.J."/>
            <person name="Probst A.J."/>
            <person name="Thomas B.C."/>
            <person name="Singh A."/>
            <person name="Wilkins M.J."/>
            <person name="Karaoz U."/>
            <person name="Brodie E.L."/>
            <person name="Williams K.H."/>
            <person name="Hubbard S.S."/>
            <person name="Banfield J.F."/>
        </authorList>
    </citation>
    <scope>NUCLEOTIDE SEQUENCE [LARGE SCALE GENOMIC DNA]</scope>
</reference>
<comment type="caution">
    <text evidence="2">The sequence shown here is derived from an EMBL/GenBank/DDBJ whole genome shotgun (WGS) entry which is preliminary data.</text>
</comment>
<protein>
    <submittedName>
        <fullName evidence="2">Uncharacterized protein</fullName>
    </submittedName>
</protein>
<proteinExistence type="predicted"/>
<dbReference type="EMBL" id="MGFM01000022">
    <property type="protein sequence ID" value="OGM05768.1"/>
    <property type="molecule type" value="Genomic_DNA"/>
</dbReference>
<sequence>MDSTLAGRIPIVHKLPVNGRKTTLVYLVAAIAVVLGGVGTGWFLSGGGSLNLFGSGAPAAPGAKVAEMEAGITDESTFTDTAEGMLEKGALRGDGTHTLVRNGGESKNVALTSTVIDLDSYTGKKVQIWGQTLVAQKAPWLMDVGKLKVIQ</sequence>
<keyword evidence="1" id="KW-1133">Transmembrane helix</keyword>
<evidence type="ECO:0000313" key="2">
    <source>
        <dbReference type="EMBL" id="OGM05768.1"/>
    </source>
</evidence>
<dbReference type="AlphaFoldDB" id="A0A1F7WUB2"/>
<accession>A0A1F7WUB2</accession>
<evidence type="ECO:0000256" key="1">
    <source>
        <dbReference type="SAM" id="Phobius"/>
    </source>
</evidence>
<organism evidence="2 3">
    <name type="scientific">Candidatus Woesebacteria bacterium GWB1_43_5</name>
    <dbReference type="NCBI Taxonomy" id="1802474"/>
    <lineage>
        <taxon>Bacteria</taxon>
        <taxon>Candidatus Woeseibacteriota</taxon>
    </lineage>
</organism>
<keyword evidence="1" id="KW-0472">Membrane</keyword>
<evidence type="ECO:0000313" key="3">
    <source>
        <dbReference type="Proteomes" id="UP000178812"/>
    </source>
</evidence>
<name>A0A1F7WUB2_9BACT</name>